<name>A0ABV5H8D4_9FLAO</name>
<protein>
    <recommendedName>
        <fullName evidence="3">Restriction endonuclease</fullName>
    </recommendedName>
</protein>
<dbReference type="Proteomes" id="UP001589562">
    <property type="component" value="Unassembled WGS sequence"/>
</dbReference>
<sequence length="286" mass="33732">MEFNFIEFKKNLESDFDIATKCVNRIHDLRWESSYGGLKEPFLSFNNNEDAHLLEQLEFRIKSIELKIIFAFDFLKLDYLKHEFKSDLGKEKISDLIDYYSYADIFYSPKISLLTQYFEAIISILNVTEEEKAEKQLIVLERILKGTPKILLDNKIEPQNETQVQKHLYNYLIHIFPDTVREIPIPKIAKTYKPDFGIRSLKVAIEYKFVDSENEAKKFCGEIFEDILAYEGSNDWNLFYAVIYMTNAYMTQDQLEMEFQISKIPSSWKPLIVYGNGGRIKKNEIN</sequence>
<keyword evidence="2" id="KW-1185">Reference proteome</keyword>
<evidence type="ECO:0008006" key="3">
    <source>
        <dbReference type="Google" id="ProtNLM"/>
    </source>
</evidence>
<gene>
    <name evidence="1" type="ORF">ACFFVK_06160</name>
</gene>
<evidence type="ECO:0000313" key="1">
    <source>
        <dbReference type="EMBL" id="MFB9108156.1"/>
    </source>
</evidence>
<organism evidence="1 2">
    <name type="scientific">Flavobacterium gyeonganense</name>
    <dbReference type="NCBI Taxonomy" id="1310418"/>
    <lineage>
        <taxon>Bacteria</taxon>
        <taxon>Pseudomonadati</taxon>
        <taxon>Bacteroidota</taxon>
        <taxon>Flavobacteriia</taxon>
        <taxon>Flavobacteriales</taxon>
        <taxon>Flavobacteriaceae</taxon>
        <taxon>Flavobacterium</taxon>
    </lineage>
</organism>
<dbReference type="EMBL" id="JBHMFE010000009">
    <property type="protein sequence ID" value="MFB9108156.1"/>
    <property type="molecule type" value="Genomic_DNA"/>
</dbReference>
<accession>A0ABV5H8D4</accession>
<dbReference type="Pfam" id="PF18742">
    <property type="entry name" value="DpnII-MboI"/>
    <property type="match status" value="1"/>
</dbReference>
<dbReference type="RefSeq" id="WP_379679913.1">
    <property type="nucleotide sequence ID" value="NZ_JBHMFE010000009.1"/>
</dbReference>
<comment type="caution">
    <text evidence="1">The sequence shown here is derived from an EMBL/GenBank/DDBJ whole genome shotgun (WGS) entry which is preliminary data.</text>
</comment>
<reference evidence="1 2" key="1">
    <citation type="submission" date="2024-09" db="EMBL/GenBank/DDBJ databases">
        <authorList>
            <person name="Sun Q."/>
            <person name="Mori K."/>
        </authorList>
    </citation>
    <scope>NUCLEOTIDE SEQUENCE [LARGE SCALE GENOMIC DNA]</scope>
    <source>
        <strain evidence="1 2">CECT 8365</strain>
    </source>
</reference>
<evidence type="ECO:0000313" key="2">
    <source>
        <dbReference type="Proteomes" id="UP001589562"/>
    </source>
</evidence>
<proteinExistence type="predicted"/>